<dbReference type="InterPro" id="IPR027417">
    <property type="entry name" value="P-loop_NTPase"/>
</dbReference>
<evidence type="ECO:0000259" key="2">
    <source>
        <dbReference type="Pfam" id="PF13401"/>
    </source>
</evidence>
<dbReference type="SUPFAM" id="SSF52540">
    <property type="entry name" value="P-loop containing nucleoside triphosphate hydrolases"/>
    <property type="match status" value="1"/>
</dbReference>
<feature type="compositionally biased region" description="Basic and acidic residues" evidence="1">
    <location>
        <begin position="337"/>
        <end position="347"/>
    </location>
</feature>
<dbReference type="Pfam" id="PF13401">
    <property type="entry name" value="AAA_22"/>
    <property type="match status" value="1"/>
</dbReference>
<reference evidence="3 4" key="1">
    <citation type="submission" date="2020-08" db="EMBL/GenBank/DDBJ databases">
        <title>Genomic Encyclopedia of Type Strains, Phase IV (KMG-IV): sequencing the most valuable type-strain genomes for metagenomic binning, comparative biology and taxonomic classification.</title>
        <authorList>
            <person name="Goeker M."/>
        </authorList>
    </citation>
    <scope>NUCLEOTIDE SEQUENCE [LARGE SCALE GENOMIC DNA]</scope>
    <source>
        <strain evidence="3 4">DSM 11490</strain>
    </source>
</reference>
<evidence type="ECO:0000313" key="3">
    <source>
        <dbReference type="EMBL" id="MBA8912221.1"/>
    </source>
</evidence>
<accession>A0AA40S0A8</accession>
<comment type="caution">
    <text evidence="3">The sequence shown here is derived from an EMBL/GenBank/DDBJ whole genome shotgun (WGS) entry which is preliminary data.</text>
</comment>
<sequence length="359" mass="39750">MAYRDMPRRERLREIGSFHSDTPAFLEAKGIIANLHADWQTSAEGSCVFIVGDNGAGKSTVADDFLEDIAGKTGGTACRGNVEVLPSGEKMPPSWGVRVRTSQGFERPVIKIEIGPKPRFNALMADYLLQLGIRPRANATYGELTTLCVHHSILQRVRTVIFDESQEVVEHASSWEAANVFRHLVNTARVQVLLMGMPHALDIADINPAVRRRTRERHTIQPFECTPDDPESAYMRFCRDAEAILPFDRPSGLDAPLTALRMHLACGGFPGVYVPFLHAAAGNAISQDLDSITGKVLAETYRKARGASDHENPFVIEDPDPERFKLVAARMKAREAREQSRLAERRPLAARAGVPDFTK</sequence>
<protein>
    <recommendedName>
        <fullName evidence="2">ORC1/DEAH AAA+ ATPase domain-containing protein</fullName>
    </recommendedName>
</protein>
<evidence type="ECO:0000256" key="1">
    <source>
        <dbReference type="SAM" id="MobiDB-lite"/>
    </source>
</evidence>
<dbReference type="EMBL" id="JACJIB010000002">
    <property type="protein sequence ID" value="MBA8912221.1"/>
    <property type="molecule type" value="Genomic_DNA"/>
</dbReference>
<dbReference type="AlphaFoldDB" id="A0AA40S0A8"/>
<organism evidence="3 4">
    <name type="scientific">Methylorubrum thiocyanatum</name>
    <dbReference type="NCBI Taxonomy" id="47958"/>
    <lineage>
        <taxon>Bacteria</taxon>
        <taxon>Pseudomonadati</taxon>
        <taxon>Pseudomonadota</taxon>
        <taxon>Alphaproteobacteria</taxon>
        <taxon>Hyphomicrobiales</taxon>
        <taxon>Methylobacteriaceae</taxon>
        <taxon>Methylorubrum</taxon>
    </lineage>
</organism>
<feature type="domain" description="ORC1/DEAH AAA+ ATPase" evidence="2">
    <location>
        <begin position="45"/>
        <end position="202"/>
    </location>
</feature>
<evidence type="ECO:0000313" key="4">
    <source>
        <dbReference type="Proteomes" id="UP000543554"/>
    </source>
</evidence>
<dbReference type="GO" id="GO:0016887">
    <property type="term" value="F:ATP hydrolysis activity"/>
    <property type="evidence" value="ECO:0007669"/>
    <property type="project" value="InterPro"/>
</dbReference>
<dbReference type="InterPro" id="IPR049945">
    <property type="entry name" value="AAA_22"/>
</dbReference>
<dbReference type="Proteomes" id="UP000543554">
    <property type="component" value="Unassembled WGS sequence"/>
</dbReference>
<keyword evidence="4" id="KW-1185">Reference proteome</keyword>
<gene>
    <name evidence="3" type="ORF">HNR51_001289</name>
</gene>
<name>A0AA40S0A8_9HYPH</name>
<dbReference type="Gene3D" id="3.40.50.300">
    <property type="entry name" value="P-loop containing nucleotide triphosphate hydrolases"/>
    <property type="match status" value="1"/>
</dbReference>
<proteinExistence type="predicted"/>
<dbReference type="RefSeq" id="WP_182554348.1">
    <property type="nucleotide sequence ID" value="NZ_BPRF01000012.1"/>
</dbReference>
<feature type="region of interest" description="Disordered" evidence="1">
    <location>
        <begin position="337"/>
        <end position="359"/>
    </location>
</feature>